<dbReference type="STRING" id="43928.SAMN05443636_0858"/>
<evidence type="ECO:0000313" key="4">
    <source>
        <dbReference type="Proteomes" id="UP000184357"/>
    </source>
</evidence>
<dbReference type="OrthoDB" id="372296at2157"/>
<reference evidence="3 4" key="1">
    <citation type="submission" date="2016-11" db="EMBL/GenBank/DDBJ databases">
        <authorList>
            <person name="Jaros S."/>
            <person name="Januszkiewicz K."/>
            <person name="Wedrychowicz H."/>
        </authorList>
    </citation>
    <scope>NUCLEOTIDE SEQUENCE [LARGE SCALE GENOMIC DNA]</scope>
    <source>
        <strain evidence="3 4">DSM 9297</strain>
    </source>
</reference>
<keyword evidence="1" id="KW-0472">Membrane</keyword>
<dbReference type="InterPro" id="IPR025646">
    <property type="entry name" value="DUF4350"/>
</dbReference>
<evidence type="ECO:0000259" key="2">
    <source>
        <dbReference type="Pfam" id="PF14258"/>
    </source>
</evidence>
<feature type="transmembrane region" description="Helical" evidence="1">
    <location>
        <begin position="273"/>
        <end position="293"/>
    </location>
</feature>
<gene>
    <name evidence="3" type="ORF">SAMN05443636_0858</name>
</gene>
<keyword evidence="4" id="KW-1185">Reference proteome</keyword>
<evidence type="ECO:0000313" key="3">
    <source>
        <dbReference type="EMBL" id="SHG71291.1"/>
    </source>
</evidence>
<keyword evidence="1" id="KW-0812">Transmembrane</keyword>
<proteinExistence type="predicted"/>
<dbReference type="RefSeq" id="WP_073307173.1">
    <property type="nucleotide sequence ID" value="NZ_FQWV01000002.1"/>
</dbReference>
<organism evidence="3 4">
    <name type="scientific">Halobaculum gomorrense</name>
    <dbReference type="NCBI Taxonomy" id="43928"/>
    <lineage>
        <taxon>Archaea</taxon>
        <taxon>Methanobacteriati</taxon>
        <taxon>Methanobacteriota</taxon>
        <taxon>Stenosarchaea group</taxon>
        <taxon>Halobacteria</taxon>
        <taxon>Halobacteriales</taxon>
        <taxon>Haloferacaceae</taxon>
        <taxon>Halobaculum</taxon>
    </lineage>
</organism>
<evidence type="ECO:0000256" key="1">
    <source>
        <dbReference type="SAM" id="Phobius"/>
    </source>
</evidence>
<feature type="domain" description="DUF4350" evidence="2">
    <location>
        <begin position="67"/>
        <end position="241"/>
    </location>
</feature>
<dbReference type="Pfam" id="PF14258">
    <property type="entry name" value="DUF4350"/>
    <property type="match status" value="1"/>
</dbReference>
<name>A0A1M5M200_9EURY</name>
<dbReference type="EMBL" id="FQWV01000002">
    <property type="protein sequence ID" value="SHG71291.1"/>
    <property type="molecule type" value="Genomic_DNA"/>
</dbReference>
<protein>
    <recommendedName>
        <fullName evidence="2">DUF4350 domain-containing protein</fullName>
    </recommendedName>
</protein>
<accession>A0A1M5M200</accession>
<sequence>MSRYRTERWVALLVVGLAVVVLILLVGTLTATDAPLDPYNHGDAGTSRLVDASRAGVILSYTSVDGGATPETVIVVGGGGDVTTADVAALTRHLDSGGQVVILTEDERSNQLLAALDVETRIAAGYLLATEQESASPTQFVVADRGDDALGFTSVQVNAAKPLGVTDSSDSTTRRVLAWSVPAGRDLNGDGQLGAAEPRGSYPVAVAEPVGVGQVIVVGDASLLTNGQWQVEGNRQLARTLTEDGAMLVYPQTAGFPPVTQLRLGLNTPRGTLFGLSLFCGGGVVLVWLGAWISTRDGESGSDSAVLKFTLR</sequence>
<dbReference type="Proteomes" id="UP000184357">
    <property type="component" value="Unassembled WGS sequence"/>
</dbReference>
<keyword evidence="1" id="KW-1133">Transmembrane helix</keyword>
<dbReference type="AlphaFoldDB" id="A0A1M5M200"/>